<comment type="caution">
    <text evidence="2">The sequence shown here is derived from an EMBL/GenBank/DDBJ whole genome shotgun (WGS) entry which is preliminary data.</text>
</comment>
<evidence type="ECO:0000256" key="1">
    <source>
        <dbReference type="SAM" id="MobiDB-lite"/>
    </source>
</evidence>
<protein>
    <submittedName>
        <fullName evidence="2">Uncharacterized protein</fullName>
    </submittedName>
</protein>
<proteinExistence type="predicted"/>
<reference evidence="2" key="1">
    <citation type="journal article" date="2020" name="Cell">
        <title>Large-Scale Comparative Analyses of Tick Genomes Elucidate Their Genetic Diversity and Vector Capacities.</title>
        <authorList>
            <consortium name="Tick Genome and Microbiome Consortium (TIGMIC)"/>
            <person name="Jia N."/>
            <person name="Wang J."/>
            <person name="Shi W."/>
            <person name="Du L."/>
            <person name="Sun Y."/>
            <person name="Zhan W."/>
            <person name="Jiang J.F."/>
            <person name="Wang Q."/>
            <person name="Zhang B."/>
            <person name="Ji P."/>
            <person name="Bell-Sakyi L."/>
            <person name="Cui X.M."/>
            <person name="Yuan T.T."/>
            <person name="Jiang B.G."/>
            <person name="Yang W.F."/>
            <person name="Lam T.T."/>
            <person name="Chang Q.C."/>
            <person name="Ding S.J."/>
            <person name="Wang X.J."/>
            <person name="Zhu J.G."/>
            <person name="Ruan X.D."/>
            <person name="Zhao L."/>
            <person name="Wei J.T."/>
            <person name="Ye R.Z."/>
            <person name="Que T.C."/>
            <person name="Du C.H."/>
            <person name="Zhou Y.H."/>
            <person name="Cheng J.X."/>
            <person name="Dai P.F."/>
            <person name="Guo W.B."/>
            <person name="Han X.H."/>
            <person name="Huang E.J."/>
            <person name="Li L.F."/>
            <person name="Wei W."/>
            <person name="Gao Y.C."/>
            <person name="Liu J.Z."/>
            <person name="Shao H.Z."/>
            <person name="Wang X."/>
            <person name="Wang C.C."/>
            <person name="Yang T.C."/>
            <person name="Huo Q.B."/>
            <person name="Li W."/>
            <person name="Chen H.Y."/>
            <person name="Chen S.E."/>
            <person name="Zhou L.G."/>
            <person name="Ni X.B."/>
            <person name="Tian J.H."/>
            <person name="Sheng Y."/>
            <person name="Liu T."/>
            <person name="Pan Y.S."/>
            <person name="Xia L.Y."/>
            <person name="Li J."/>
            <person name="Zhao F."/>
            <person name="Cao W.C."/>
        </authorList>
    </citation>
    <scope>NUCLEOTIDE SEQUENCE</scope>
    <source>
        <strain evidence="2">Rmic-2018</strain>
    </source>
</reference>
<accession>A0A9J6EIA4</accession>
<gene>
    <name evidence="2" type="ORF">HPB51_021095</name>
</gene>
<dbReference type="EMBL" id="JABSTU010000004">
    <property type="protein sequence ID" value="KAH8034147.1"/>
    <property type="molecule type" value="Genomic_DNA"/>
</dbReference>
<feature type="compositionally biased region" description="Basic and acidic residues" evidence="1">
    <location>
        <begin position="70"/>
        <end position="88"/>
    </location>
</feature>
<evidence type="ECO:0000313" key="2">
    <source>
        <dbReference type="EMBL" id="KAH8034147.1"/>
    </source>
</evidence>
<feature type="region of interest" description="Disordered" evidence="1">
    <location>
        <begin position="1"/>
        <end position="100"/>
    </location>
</feature>
<dbReference type="AlphaFoldDB" id="A0A9J6EIA4"/>
<dbReference type="Proteomes" id="UP000821866">
    <property type="component" value="Chromosome 2"/>
</dbReference>
<name>A0A9J6EIA4_RHIMP</name>
<evidence type="ECO:0000313" key="3">
    <source>
        <dbReference type="Proteomes" id="UP000821866"/>
    </source>
</evidence>
<keyword evidence="3" id="KW-1185">Reference proteome</keyword>
<reference evidence="2" key="2">
    <citation type="submission" date="2021-09" db="EMBL/GenBank/DDBJ databases">
        <authorList>
            <person name="Jia N."/>
            <person name="Wang J."/>
            <person name="Shi W."/>
            <person name="Du L."/>
            <person name="Sun Y."/>
            <person name="Zhan W."/>
            <person name="Jiang J."/>
            <person name="Wang Q."/>
            <person name="Zhang B."/>
            <person name="Ji P."/>
            <person name="Sakyi L.B."/>
            <person name="Cui X."/>
            <person name="Yuan T."/>
            <person name="Jiang B."/>
            <person name="Yang W."/>
            <person name="Lam T.T.-Y."/>
            <person name="Chang Q."/>
            <person name="Ding S."/>
            <person name="Wang X."/>
            <person name="Zhu J."/>
            <person name="Ruan X."/>
            <person name="Zhao L."/>
            <person name="Wei J."/>
            <person name="Que T."/>
            <person name="Du C."/>
            <person name="Cheng J."/>
            <person name="Dai P."/>
            <person name="Han X."/>
            <person name="Huang E."/>
            <person name="Gao Y."/>
            <person name="Liu J."/>
            <person name="Shao H."/>
            <person name="Ye R."/>
            <person name="Li L."/>
            <person name="Wei W."/>
            <person name="Wang X."/>
            <person name="Wang C."/>
            <person name="Huo Q."/>
            <person name="Li W."/>
            <person name="Guo W."/>
            <person name="Chen H."/>
            <person name="Chen S."/>
            <person name="Zhou L."/>
            <person name="Zhou L."/>
            <person name="Ni X."/>
            <person name="Tian J."/>
            <person name="Zhou Y."/>
            <person name="Sheng Y."/>
            <person name="Liu T."/>
            <person name="Pan Y."/>
            <person name="Xia L."/>
            <person name="Li J."/>
            <person name="Zhao F."/>
            <person name="Cao W."/>
        </authorList>
    </citation>
    <scope>NUCLEOTIDE SEQUENCE</scope>
    <source>
        <strain evidence="2">Rmic-2018</strain>
        <tissue evidence="2">Larvae</tissue>
    </source>
</reference>
<feature type="compositionally biased region" description="Basic and acidic residues" evidence="1">
    <location>
        <begin position="38"/>
        <end position="58"/>
    </location>
</feature>
<sequence>MVGRHRGACNPSAGVRSAPPLSRETRTSLWHGGGIGGERSHKVEDTRSRHSRCEESLRRQGKLAVNSSKDNIRAEQVPRRRAVTRESLGRGGGNPCRATGFRRRGPLWRFPADRAKGDDAYRAAASPAGPPLRVQWFALWRGAGPAASPLSGRHLRRRPGLCGGIGAARRRRATCARLSPPVTSSKHVLSACHVPVSVAAEAVALSPLSFCAKESAVYAPHSRLAESGR</sequence>
<organism evidence="2 3">
    <name type="scientific">Rhipicephalus microplus</name>
    <name type="common">Cattle tick</name>
    <name type="synonym">Boophilus microplus</name>
    <dbReference type="NCBI Taxonomy" id="6941"/>
    <lineage>
        <taxon>Eukaryota</taxon>
        <taxon>Metazoa</taxon>
        <taxon>Ecdysozoa</taxon>
        <taxon>Arthropoda</taxon>
        <taxon>Chelicerata</taxon>
        <taxon>Arachnida</taxon>
        <taxon>Acari</taxon>
        <taxon>Parasitiformes</taxon>
        <taxon>Ixodida</taxon>
        <taxon>Ixodoidea</taxon>
        <taxon>Ixodidae</taxon>
        <taxon>Rhipicephalinae</taxon>
        <taxon>Rhipicephalus</taxon>
        <taxon>Boophilus</taxon>
    </lineage>
</organism>